<dbReference type="Pfam" id="PF03717">
    <property type="entry name" value="PBP_dimer"/>
    <property type="match status" value="1"/>
</dbReference>
<evidence type="ECO:0000313" key="8">
    <source>
        <dbReference type="EMBL" id="TVZ03183.1"/>
    </source>
</evidence>
<dbReference type="Pfam" id="PF00905">
    <property type="entry name" value="Transpeptidase"/>
    <property type="match status" value="1"/>
</dbReference>
<dbReference type="SUPFAM" id="SSF56601">
    <property type="entry name" value="beta-lactamase/transpeptidase-like"/>
    <property type="match status" value="1"/>
</dbReference>
<comment type="subcellular location">
    <subcellularLocation>
        <location evidence="1">Membrane</location>
    </subcellularLocation>
</comment>
<dbReference type="InterPro" id="IPR001460">
    <property type="entry name" value="PCN-bd_Tpept"/>
</dbReference>
<dbReference type="AlphaFoldDB" id="A0A6P2C147"/>
<comment type="caution">
    <text evidence="8">The sequence shown here is derived from an EMBL/GenBank/DDBJ whole genome shotgun (WGS) entry which is preliminary data.</text>
</comment>
<gene>
    <name evidence="8" type="ORF">EAS64_22350</name>
</gene>
<name>A0A6P2C147_9ACTN</name>
<evidence type="ECO:0000256" key="1">
    <source>
        <dbReference type="ARBA" id="ARBA00004370"/>
    </source>
</evidence>
<dbReference type="Proteomes" id="UP000460272">
    <property type="component" value="Unassembled WGS sequence"/>
</dbReference>
<dbReference type="GO" id="GO:0008658">
    <property type="term" value="F:penicillin binding"/>
    <property type="evidence" value="ECO:0007669"/>
    <property type="project" value="InterPro"/>
</dbReference>
<keyword evidence="9" id="KW-1185">Reference proteome</keyword>
<evidence type="ECO:0000259" key="6">
    <source>
        <dbReference type="Pfam" id="PF00905"/>
    </source>
</evidence>
<dbReference type="InterPro" id="IPR012338">
    <property type="entry name" value="Beta-lactam/transpept-like"/>
</dbReference>
<accession>A0A6P2C147</accession>
<dbReference type="RefSeq" id="WP_145855703.1">
    <property type="nucleotide sequence ID" value="NZ_RPFW01000004.1"/>
</dbReference>
<dbReference type="Gene3D" id="3.30.450.330">
    <property type="match status" value="1"/>
</dbReference>
<feature type="domain" description="Penicillin-binding protein transpeptidase" evidence="6">
    <location>
        <begin position="345"/>
        <end position="652"/>
    </location>
</feature>
<dbReference type="Gene3D" id="3.40.710.10">
    <property type="entry name" value="DD-peptidase/beta-lactamase superfamily"/>
    <property type="match status" value="1"/>
</dbReference>
<sequence length="676" mass="71289">MPGRDPAQADPPSAAEPGRRMPRDPDRAATGPNPRLPGNVPPPPNVRVPGGPRAPGPARPKGPGGPAGRGPGRGPGRGGTRPPRRPPRWLTLKRAEPGRRVGITLLAIAVVLTLFAGRLVQIQGMESGYYKKLANQEKLTKISLPALRGAIYGADGQVLAMTTETFTIWSDPTQIHKDKLTTVAAKAAGPLGMTAAQVLYLLEHPPAHSPQYVVLARHVSSQNENTLASLNLAGIYADPPSFVRAYPNGDATANVVGLTNTSPTTGVIGAYAGIEEEYNKLLTGTAGSEQVMIGTQNEPIPLAGTQVTPAKDGDSIRLTIIPALQYAAQQACQQEVSKMKAQDCSVVVMQPKTGAILAMAQWPNKADGSDIAVQHVFEPGSTAKVITAAAALEHGGKTPMSAYNIPYRIYRGGQSIQDAEWSPGEHYTIAGIIANSSNVGMSQVAESVSPQLQDDYLHNFGLDEPTGLNLPGESQGLLLPVKDWPDDLRYTLSYGQGIAVNAVQMASVYATIANGGVRVQPSLVAGTYDAAGDYTKANASPSRRVIQAKTARQLIQILQQVPGVDDAAQQYWGEIQGYAIAAKTGTSSEGSSNPKKPCPKGNPLCIHGSSYIGMAPGNDPGVVVAVNVQDPKTKTDYFGDMVAGPVFYNVMKFALQTLQIQPQPGLVAPHVRLNAR</sequence>
<feature type="region of interest" description="Disordered" evidence="4">
    <location>
        <begin position="1"/>
        <end position="89"/>
    </location>
</feature>
<feature type="compositionally biased region" description="Pro residues" evidence="4">
    <location>
        <begin position="39"/>
        <end position="60"/>
    </location>
</feature>
<dbReference type="GO" id="GO:0005886">
    <property type="term" value="C:plasma membrane"/>
    <property type="evidence" value="ECO:0007669"/>
    <property type="project" value="TreeGrafter"/>
</dbReference>
<evidence type="ECO:0000256" key="2">
    <source>
        <dbReference type="ARBA" id="ARBA00007171"/>
    </source>
</evidence>
<keyword evidence="5" id="KW-0812">Transmembrane</keyword>
<feature type="compositionally biased region" description="Gly residues" evidence="4">
    <location>
        <begin position="62"/>
        <end position="79"/>
    </location>
</feature>
<dbReference type="InterPro" id="IPR036138">
    <property type="entry name" value="PBP_dimer_sf"/>
</dbReference>
<protein>
    <submittedName>
        <fullName evidence="8">Penicillin-binding protein 2</fullName>
    </submittedName>
</protein>
<evidence type="ECO:0000256" key="5">
    <source>
        <dbReference type="SAM" id="Phobius"/>
    </source>
</evidence>
<feature type="domain" description="Penicillin-binding protein dimerisation" evidence="7">
    <location>
        <begin position="144"/>
        <end position="300"/>
    </location>
</feature>
<organism evidence="8 9">
    <name type="scientific">Trebonia kvetii</name>
    <dbReference type="NCBI Taxonomy" id="2480626"/>
    <lineage>
        <taxon>Bacteria</taxon>
        <taxon>Bacillati</taxon>
        <taxon>Actinomycetota</taxon>
        <taxon>Actinomycetes</taxon>
        <taxon>Streptosporangiales</taxon>
        <taxon>Treboniaceae</taxon>
        <taxon>Trebonia</taxon>
    </lineage>
</organism>
<keyword evidence="3 5" id="KW-0472">Membrane</keyword>
<dbReference type="PANTHER" id="PTHR30627:SF1">
    <property type="entry name" value="PEPTIDOGLYCAN D,D-TRANSPEPTIDASE FTSI"/>
    <property type="match status" value="1"/>
</dbReference>
<dbReference type="InterPro" id="IPR005311">
    <property type="entry name" value="PBP_dimer"/>
</dbReference>
<keyword evidence="5" id="KW-1133">Transmembrane helix</keyword>
<dbReference type="OrthoDB" id="9789078at2"/>
<evidence type="ECO:0000256" key="4">
    <source>
        <dbReference type="SAM" id="MobiDB-lite"/>
    </source>
</evidence>
<dbReference type="SUPFAM" id="SSF56519">
    <property type="entry name" value="Penicillin binding protein dimerisation domain"/>
    <property type="match status" value="1"/>
</dbReference>
<dbReference type="Gene3D" id="3.90.1310.10">
    <property type="entry name" value="Penicillin-binding protein 2a (Domain 2)"/>
    <property type="match status" value="1"/>
</dbReference>
<evidence type="ECO:0000256" key="3">
    <source>
        <dbReference type="ARBA" id="ARBA00023136"/>
    </source>
</evidence>
<evidence type="ECO:0000259" key="7">
    <source>
        <dbReference type="Pfam" id="PF03717"/>
    </source>
</evidence>
<reference evidence="8 9" key="1">
    <citation type="submission" date="2018-11" db="EMBL/GenBank/DDBJ databases">
        <title>Trebonia kvetii gen.nov., sp.nov., a novel acidophilic actinobacterium, and proposal of the new actinobacterial family Treboniaceae fam. nov.</title>
        <authorList>
            <person name="Rapoport D."/>
            <person name="Sagova-Mareckova M."/>
            <person name="Sedlacek I."/>
            <person name="Provaznik J."/>
            <person name="Kralova S."/>
            <person name="Pavlinic D."/>
            <person name="Benes V."/>
            <person name="Kopecky J."/>
        </authorList>
    </citation>
    <scope>NUCLEOTIDE SEQUENCE [LARGE SCALE GENOMIC DNA]</scope>
    <source>
        <strain evidence="8 9">15Tr583</strain>
    </source>
</reference>
<dbReference type="PANTHER" id="PTHR30627">
    <property type="entry name" value="PEPTIDOGLYCAN D,D-TRANSPEPTIDASE"/>
    <property type="match status" value="1"/>
</dbReference>
<evidence type="ECO:0000313" key="9">
    <source>
        <dbReference type="Proteomes" id="UP000460272"/>
    </source>
</evidence>
<dbReference type="GO" id="GO:0071555">
    <property type="term" value="P:cell wall organization"/>
    <property type="evidence" value="ECO:0007669"/>
    <property type="project" value="TreeGrafter"/>
</dbReference>
<feature type="compositionally biased region" description="Basic and acidic residues" evidence="4">
    <location>
        <begin position="17"/>
        <end position="27"/>
    </location>
</feature>
<dbReference type="EMBL" id="RPFW01000004">
    <property type="protein sequence ID" value="TVZ03183.1"/>
    <property type="molecule type" value="Genomic_DNA"/>
</dbReference>
<feature type="transmembrane region" description="Helical" evidence="5">
    <location>
        <begin position="101"/>
        <end position="120"/>
    </location>
</feature>
<proteinExistence type="inferred from homology"/>
<dbReference type="InterPro" id="IPR050515">
    <property type="entry name" value="Beta-lactam/transpept"/>
</dbReference>
<comment type="similarity">
    <text evidence="2">Belongs to the transpeptidase family.</text>
</comment>